<feature type="compositionally biased region" description="Acidic residues" evidence="1">
    <location>
        <begin position="355"/>
        <end position="366"/>
    </location>
</feature>
<reference evidence="3 4" key="1">
    <citation type="journal article" date="2016" name="Genome Biol. Evol.">
        <title>Gene Family Evolution Reflects Adaptation to Soil Environmental Stressors in the Genome of the Collembolan Orchesella cincta.</title>
        <authorList>
            <person name="Faddeeva-Vakhrusheva A."/>
            <person name="Derks M.F."/>
            <person name="Anvar S.Y."/>
            <person name="Agamennone V."/>
            <person name="Suring W."/>
            <person name="Smit S."/>
            <person name="van Straalen N.M."/>
            <person name="Roelofs D."/>
        </authorList>
    </citation>
    <scope>NUCLEOTIDE SEQUENCE [LARGE SCALE GENOMIC DNA]</scope>
    <source>
        <tissue evidence="3">Mixed pool</tissue>
    </source>
</reference>
<evidence type="ECO:0000259" key="2">
    <source>
        <dbReference type="PROSITE" id="PS51038"/>
    </source>
</evidence>
<dbReference type="Pfam" id="PF21744">
    <property type="entry name" value="BAHCC1-like_Tudor"/>
    <property type="match status" value="1"/>
</dbReference>
<comment type="caution">
    <text evidence="3">The sequence shown here is derived from an EMBL/GenBank/DDBJ whole genome shotgun (WGS) entry which is preliminary data.</text>
</comment>
<accession>A0A1D2MKW8</accession>
<dbReference type="AlphaFoldDB" id="A0A1D2MKW8"/>
<dbReference type="STRING" id="48709.A0A1D2MKW8"/>
<feature type="domain" description="BAH" evidence="2">
    <location>
        <begin position="411"/>
        <end position="545"/>
    </location>
</feature>
<feature type="region of interest" description="Disordered" evidence="1">
    <location>
        <begin position="1"/>
        <end position="68"/>
    </location>
</feature>
<feature type="compositionally biased region" description="Low complexity" evidence="1">
    <location>
        <begin position="85"/>
        <end position="103"/>
    </location>
</feature>
<evidence type="ECO:0000313" key="3">
    <source>
        <dbReference type="EMBL" id="ODM93565.1"/>
    </source>
</evidence>
<dbReference type="InterPro" id="IPR056841">
    <property type="entry name" value="TNRC18_BAHCC1-like_SH3"/>
</dbReference>
<dbReference type="PANTHER" id="PTHR12505">
    <property type="entry name" value="PHD FINGER TRANSCRIPTION FACTOR"/>
    <property type="match status" value="1"/>
</dbReference>
<dbReference type="SMART" id="SM00439">
    <property type="entry name" value="BAH"/>
    <property type="match status" value="1"/>
</dbReference>
<feature type="compositionally biased region" description="Basic residues" evidence="1">
    <location>
        <begin position="12"/>
        <end position="22"/>
    </location>
</feature>
<sequence>MCGGSSSSSKEKKQKHSSKKLSKSASSATLYSHHGTEMDADDEDKEELLDIEEQQHPAPLKQAATVSMSAAAAAVIVNNTANTSSIASTSSAVATVTSNVSPPKKSPKKRSARSSTTSSSASFSTEKAHSRSSSSRGNRGQLSFSTTSTAHQSEASSQSKRDDETLSPGKVELGSVSELVDEMRILTEIQGLFYTGRLNALQPPDVYGVTLDNERGAPPHLIFSAEEVLEKCLREKKPQTLSSGLRICAYWSPQYSGLYPGRVSSDFTPKFDPDKDLIPIEFDDGDTGMIKLKEIRLLSTNHPVREYDPNPLLTLEKKHRKRRHSSATGTSGGCTGDHDEPDCGEPYCAKVGKMEEDEDEEEDEDSGAAPTAHHSSSKMLYWTWSGLGYKRPKCKKSRNKEFFHGIQRGNEAINVGDAALFISTGNERPFIGRVERFWEQKGKKMVNVRWFYHPEEVKASAKRLSNLKYPGALFESPHIDENDVQTIAKKCDVLTFAEFKKRLSPASGGSPRLAKLTAKTSTKPRDMYYVAGFYDPYTYNLTLKDLK</sequence>
<dbReference type="InterPro" id="IPR048924">
    <property type="entry name" value="BAHCC1-like_Tudor"/>
</dbReference>
<dbReference type="PROSITE" id="PS51038">
    <property type="entry name" value="BAH"/>
    <property type="match status" value="1"/>
</dbReference>
<dbReference type="InterPro" id="IPR052429">
    <property type="entry name" value="BAH_domain_protein"/>
</dbReference>
<dbReference type="Gene3D" id="2.30.30.490">
    <property type="match status" value="1"/>
</dbReference>
<gene>
    <name evidence="3" type="ORF">Ocin01_13116</name>
</gene>
<feature type="compositionally biased region" description="Acidic residues" evidence="1">
    <location>
        <begin position="38"/>
        <end position="52"/>
    </location>
</feature>
<feature type="region of interest" description="Disordered" evidence="1">
    <location>
        <begin position="306"/>
        <end position="339"/>
    </location>
</feature>
<dbReference type="InterPro" id="IPR043151">
    <property type="entry name" value="BAH_sf"/>
</dbReference>
<evidence type="ECO:0000313" key="4">
    <source>
        <dbReference type="Proteomes" id="UP000094527"/>
    </source>
</evidence>
<dbReference type="Gene3D" id="2.30.30.140">
    <property type="match status" value="1"/>
</dbReference>
<dbReference type="OMA" id="LRICAYW"/>
<feature type="region of interest" description="Disordered" evidence="1">
    <location>
        <begin position="354"/>
        <end position="373"/>
    </location>
</feature>
<feature type="compositionally biased region" description="Low complexity" evidence="1">
    <location>
        <begin position="113"/>
        <end position="136"/>
    </location>
</feature>
<name>A0A1D2MKW8_ORCCI</name>
<keyword evidence="4" id="KW-1185">Reference proteome</keyword>
<dbReference type="Proteomes" id="UP000094527">
    <property type="component" value="Unassembled WGS sequence"/>
</dbReference>
<dbReference type="OrthoDB" id="6426227at2759"/>
<dbReference type="Pfam" id="PF01426">
    <property type="entry name" value="BAH"/>
    <property type="match status" value="1"/>
</dbReference>
<dbReference type="GO" id="GO:0003682">
    <property type="term" value="F:chromatin binding"/>
    <property type="evidence" value="ECO:0007669"/>
    <property type="project" value="InterPro"/>
</dbReference>
<feature type="compositionally biased region" description="Polar residues" evidence="1">
    <location>
        <begin position="137"/>
        <end position="158"/>
    </location>
</feature>
<dbReference type="InterPro" id="IPR001025">
    <property type="entry name" value="BAH_dom"/>
</dbReference>
<feature type="region of interest" description="Disordered" evidence="1">
    <location>
        <begin position="85"/>
        <end position="170"/>
    </location>
</feature>
<protein>
    <submittedName>
        <fullName evidence="3">Protein winged eye</fullName>
    </submittedName>
</protein>
<dbReference type="EMBL" id="LJIJ01000954">
    <property type="protein sequence ID" value="ODM93565.1"/>
    <property type="molecule type" value="Genomic_DNA"/>
</dbReference>
<organism evidence="3 4">
    <name type="scientific">Orchesella cincta</name>
    <name type="common">Springtail</name>
    <name type="synonym">Podura cincta</name>
    <dbReference type="NCBI Taxonomy" id="48709"/>
    <lineage>
        <taxon>Eukaryota</taxon>
        <taxon>Metazoa</taxon>
        <taxon>Ecdysozoa</taxon>
        <taxon>Arthropoda</taxon>
        <taxon>Hexapoda</taxon>
        <taxon>Collembola</taxon>
        <taxon>Entomobryomorpha</taxon>
        <taxon>Entomobryoidea</taxon>
        <taxon>Orchesellidae</taxon>
        <taxon>Orchesellinae</taxon>
        <taxon>Orchesella</taxon>
    </lineage>
</organism>
<dbReference type="PANTHER" id="PTHR12505:SF24">
    <property type="entry name" value="PROTEIN WINGED EYE"/>
    <property type="match status" value="1"/>
</dbReference>
<evidence type="ECO:0000256" key="1">
    <source>
        <dbReference type="SAM" id="MobiDB-lite"/>
    </source>
</evidence>
<proteinExistence type="predicted"/>
<dbReference type="Pfam" id="PF24912">
    <property type="entry name" value="SH3_TNRC18"/>
    <property type="match status" value="1"/>
</dbReference>
<feature type="non-terminal residue" evidence="3">
    <location>
        <position position="547"/>
    </location>
</feature>